<organism evidence="3 4">
    <name type="scientific">Gracilariopsis chorda</name>
    <dbReference type="NCBI Taxonomy" id="448386"/>
    <lineage>
        <taxon>Eukaryota</taxon>
        <taxon>Rhodophyta</taxon>
        <taxon>Florideophyceae</taxon>
        <taxon>Rhodymeniophycidae</taxon>
        <taxon>Gracilariales</taxon>
        <taxon>Gracilariaceae</taxon>
        <taxon>Gracilariopsis</taxon>
    </lineage>
</organism>
<proteinExistence type="predicted"/>
<dbReference type="EMBL" id="NBIV01000097">
    <property type="protein sequence ID" value="PXF44217.1"/>
    <property type="molecule type" value="Genomic_DNA"/>
</dbReference>
<protein>
    <submittedName>
        <fullName evidence="3">Uncharacterized protein</fullName>
    </submittedName>
</protein>
<accession>A0A2V3IR65</accession>
<dbReference type="Proteomes" id="UP000247409">
    <property type="component" value="Unassembled WGS sequence"/>
</dbReference>
<name>A0A2V3IR65_9FLOR</name>
<feature type="chain" id="PRO_5015847120" evidence="2">
    <location>
        <begin position="20"/>
        <end position="131"/>
    </location>
</feature>
<feature type="region of interest" description="Disordered" evidence="1">
    <location>
        <begin position="86"/>
        <end position="131"/>
    </location>
</feature>
<feature type="signal peptide" evidence="2">
    <location>
        <begin position="1"/>
        <end position="19"/>
    </location>
</feature>
<comment type="caution">
    <text evidence="3">The sequence shown here is derived from an EMBL/GenBank/DDBJ whole genome shotgun (WGS) entry which is preliminary data.</text>
</comment>
<reference evidence="3 4" key="1">
    <citation type="journal article" date="2018" name="Mol. Biol. Evol.">
        <title>Analysis of the draft genome of the red seaweed Gracilariopsis chorda provides insights into genome size evolution in Rhodophyta.</title>
        <authorList>
            <person name="Lee J."/>
            <person name="Yang E.C."/>
            <person name="Graf L."/>
            <person name="Yang J.H."/>
            <person name="Qiu H."/>
            <person name="Zel Zion U."/>
            <person name="Chan C.X."/>
            <person name="Stephens T.G."/>
            <person name="Weber A.P.M."/>
            <person name="Boo G.H."/>
            <person name="Boo S.M."/>
            <person name="Kim K.M."/>
            <person name="Shin Y."/>
            <person name="Jung M."/>
            <person name="Lee S.J."/>
            <person name="Yim H.S."/>
            <person name="Lee J.H."/>
            <person name="Bhattacharya D."/>
            <person name="Yoon H.S."/>
        </authorList>
    </citation>
    <scope>NUCLEOTIDE SEQUENCE [LARGE SCALE GENOMIC DNA]</scope>
    <source>
        <strain evidence="3 4">SKKU-2015</strain>
        <tissue evidence="3">Whole body</tissue>
    </source>
</reference>
<evidence type="ECO:0000256" key="2">
    <source>
        <dbReference type="SAM" id="SignalP"/>
    </source>
</evidence>
<dbReference type="AlphaFoldDB" id="A0A2V3IR65"/>
<evidence type="ECO:0000256" key="1">
    <source>
        <dbReference type="SAM" id="MobiDB-lite"/>
    </source>
</evidence>
<keyword evidence="4" id="KW-1185">Reference proteome</keyword>
<evidence type="ECO:0000313" key="4">
    <source>
        <dbReference type="Proteomes" id="UP000247409"/>
    </source>
</evidence>
<evidence type="ECO:0000313" key="3">
    <source>
        <dbReference type="EMBL" id="PXF44217.1"/>
    </source>
</evidence>
<gene>
    <name evidence="3" type="ORF">BWQ96_05998</name>
</gene>
<keyword evidence="2" id="KW-0732">Signal</keyword>
<sequence>MKKAPVVWLVAVFLCLAFAAPFPGPKVKPGSVAESSSIADEAAPHVDVAKIARRWEYDGDYKDPLRKPILALESKTRRPILKEAYSPRLRNRKHQRNFREYKPIRPRMPLNSPRRSAHRSPTQTREIVKLA</sequence>